<organism evidence="2 3">
    <name type="scientific">Corchorus olitorius</name>
    <dbReference type="NCBI Taxonomy" id="93759"/>
    <lineage>
        <taxon>Eukaryota</taxon>
        <taxon>Viridiplantae</taxon>
        <taxon>Streptophyta</taxon>
        <taxon>Embryophyta</taxon>
        <taxon>Tracheophyta</taxon>
        <taxon>Spermatophyta</taxon>
        <taxon>Magnoliopsida</taxon>
        <taxon>eudicotyledons</taxon>
        <taxon>Gunneridae</taxon>
        <taxon>Pentapetalae</taxon>
        <taxon>rosids</taxon>
        <taxon>malvids</taxon>
        <taxon>Malvales</taxon>
        <taxon>Malvaceae</taxon>
        <taxon>Grewioideae</taxon>
        <taxon>Apeibeae</taxon>
        <taxon>Corchorus</taxon>
    </lineage>
</organism>
<proteinExistence type="predicted"/>
<feature type="region of interest" description="Disordered" evidence="1">
    <location>
        <begin position="144"/>
        <end position="185"/>
    </location>
</feature>
<keyword evidence="3" id="KW-1185">Reference proteome</keyword>
<reference evidence="3" key="1">
    <citation type="submission" date="2013-09" db="EMBL/GenBank/DDBJ databases">
        <title>Corchorus olitorius genome sequencing.</title>
        <authorList>
            <person name="Alam M."/>
            <person name="Haque M.S."/>
            <person name="Islam M.S."/>
            <person name="Emdad E.M."/>
            <person name="Islam M.M."/>
            <person name="Ahmed B."/>
            <person name="Halim A."/>
            <person name="Hossen Q.M.M."/>
            <person name="Hossain M.Z."/>
            <person name="Ahmed R."/>
            <person name="Khan M.M."/>
            <person name="Islam R."/>
            <person name="Rashid M.M."/>
            <person name="Khan S.A."/>
            <person name="Rahman M.S."/>
            <person name="Alam M."/>
            <person name="Yahiya A.S."/>
            <person name="Khan M.S."/>
            <person name="Azam M.S."/>
            <person name="Haque T."/>
            <person name="Lashkar M.Z.H."/>
            <person name="Akhand A.I."/>
            <person name="Morshed G."/>
            <person name="Roy S."/>
            <person name="Uddin K.S."/>
            <person name="Rabeya T."/>
            <person name="Hossain A.S."/>
            <person name="Chowdhury A."/>
            <person name="Snigdha A.R."/>
            <person name="Mortoza M.S."/>
            <person name="Matin S.A."/>
            <person name="Hoque S.M.E."/>
            <person name="Islam M.K."/>
            <person name="Roy D.K."/>
            <person name="Haider R."/>
            <person name="Moosa M.M."/>
            <person name="Elias S.M."/>
            <person name="Hasan A.M."/>
            <person name="Jahan S."/>
            <person name="Shafiuddin M."/>
            <person name="Mahmood N."/>
            <person name="Shommy N.S."/>
        </authorList>
    </citation>
    <scope>NUCLEOTIDE SEQUENCE [LARGE SCALE GENOMIC DNA]</scope>
    <source>
        <strain evidence="3">cv. O-4</strain>
    </source>
</reference>
<dbReference type="Proteomes" id="UP000187203">
    <property type="component" value="Unassembled WGS sequence"/>
</dbReference>
<dbReference type="EMBL" id="AWUE01013218">
    <property type="protein sequence ID" value="OMP07466.1"/>
    <property type="molecule type" value="Genomic_DNA"/>
</dbReference>
<accession>A0A1R3KK49</accession>
<name>A0A1R3KK49_9ROSI</name>
<protein>
    <submittedName>
        <fullName evidence="2">Uncharacterized protein</fullName>
    </submittedName>
</protein>
<gene>
    <name evidence="2" type="ORF">COLO4_07319</name>
</gene>
<comment type="caution">
    <text evidence="2">The sequence shown here is derived from an EMBL/GenBank/DDBJ whole genome shotgun (WGS) entry which is preliminary data.</text>
</comment>
<evidence type="ECO:0000313" key="2">
    <source>
        <dbReference type="EMBL" id="OMP07466.1"/>
    </source>
</evidence>
<feature type="compositionally biased region" description="Basic and acidic residues" evidence="1">
    <location>
        <begin position="150"/>
        <end position="172"/>
    </location>
</feature>
<sequence length="198" mass="22352">MGGIDVNVIGKCQIWIQHKFSSKDESGAARSITMTILMIKLFHGNGCWEGSQVYRIESKAALIIITQAQQIAASWLYAARNRSFIITNKSNQITATQSPKRVEFEVSYSTVDQNDTVRYRLDKFQTDASYEWLWPIHEPFRETSTGKTAKLREKSTGTAEIDRRISGTETRGRGSGGNPLKARKEKKRTISFILVSQS</sequence>
<dbReference type="AlphaFoldDB" id="A0A1R3KK49"/>
<evidence type="ECO:0000313" key="3">
    <source>
        <dbReference type="Proteomes" id="UP000187203"/>
    </source>
</evidence>
<evidence type="ECO:0000256" key="1">
    <source>
        <dbReference type="SAM" id="MobiDB-lite"/>
    </source>
</evidence>